<dbReference type="PANTHER" id="PTHR30040">
    <property type="entry name" value="THIAMINE BIOSYNTHESIS LIPOPROTEIN APBE"/>
    <property type="match status" value="1"/>
</dbReference>
<dbReference type="EMBL" id="QFYS01000001">
    <property type="protein sequence ID" value="RAK68611.1"/>
    <property type="molecule type" value="Genomic_DNA"/>
</dbReference>
<gene>
    <name evidence="12" type="ORF">DJ019_00880</name>
</gene>
<comment type="catalytic activity">
    <reaction evidence="9 10">
        <text>L-threonyl-[protein] + FAD = FMN-L-threonyl-[protein] + AMP + H(+)</text>
        <dbReference type="Rhea" id="RHEA:36847"/>
        <dbReference type="Rhea" id="RHEA-COMP:11060"/>
        <dbReference type="Rhea" id="RHEA-COMP:11061"/>
        <dbReference type="ChEBI" id="CHEBI:15378"/>
        <dbReference type="ChEBI" id="CHEBI:30013"/>
        <dbReference type="ChEBI" id="CHEBI:57692"/>
        <dbReference type="ChEBI" id="CHEBI:74257"/>
        <dbReference type="ChEBI" id="CHEBI:456215"/>
        <dbReference type="EC" id="2.7.1.180"/>
    </reaction>
</comment>
<comment type="similarity">
    <text evidence="10">Belongs to the ApbE family.</text>
</comment>
<keyword evidence="5 10" id="KW-0479">Metal-binding</keyword>
<evidence type="ECO:0000256" key="1">
    <source>
        <dbReference type="ARBA" id="ARBA00011955"/>
    </source>
</evidence>
<dbReference type="EC" id="2.7.1.180" evidence="1 10"/>
<accession>A0A328BQ36</accession>
<dbReference type="Proteomes" id="UP000249524">
    <property type="component" value="Unassembled WGS sequence"/>
</dbReference>
<keyword evidence="13" id="KW-1185">Reference proteome</keyword>
<feature type="binding site" evidence="11">
    <location>
        <position position="169"/>
    </location>
    <ligand>
        <name>Mg(2+)</name>
        <dbReference type="ChEBI" id="CHEBI:18420"/>
    </ligand>
</feature>
<dbReference type="InterPro" id="IPR003374">
    <property type="entry name" value="ApbE-like_sf"/>
</dbReference>
<evidence type="ECO:0000256" key="9">
    <source>
        <dbReference type="ARBA" id="ARBA00048540"/>
    </source>
</evidence>
<dbReference type="SUPFAM" id="SSF143631">
    <property type="entry name" value="ApbE-like"/>
    <property type="match status" value="1"/>
</dbReference>
<organism evidence="12 13">
    <name type="scientific">Phenylobacterium kunshanense</name>
    <dbReference type="NCBI Taxonomy" id="1445034"/>
    <lineage>
        <taxon>Bacteria</taxon>
        <taxon>Pseudomonadati</taxon>
        <taxon>Pseudomonadota</taxon>
        <taxon>Alphaproteobacteria</taxon>
        <taxon>Caulobacterales</taxon>
        <taxon>Caulobacteraceae</taxon>
        <taxon>Phenylobacterium</taxon>
    </lineage>
</organism>
<evidence type="ECO:0000313" key="12">
    <source>
        <dbReference type="EMBL" id="RAK68611.1"/>
    </source>
</evidence>
<dbReference type="GO" id="GO:0016740">
    <property type="term" value="F:transferase activity"/>
    <property type="evidence" value="ECO:0007669"/>
    <property type="project" value="UniProtKB-UniRule"/>
</dbReference>
<keyword evidence="6 10" id="KW-0274">FAD</keyword>
<keyword evidence="4 10" id="KW-0808">Transferase</keyword>
<name>A0A328BQ36_9CAUL</name>
<evidence type="ECO:0000313" key="13">
    <source>
        <dbReference type="Proteomes" id="UP000249524"/>
    </source>
</evidence>
<reference evidence="12 13" key="1">
    <citation type="submission" date="2018-05" db="EMBL/GenBank/DDBJ databases">
        <authorList>
            <person name="Lanie J.A."/>
            <person name="Ng W.-L."/>
            <person name="Kazmierczak K.M."/>
            <person name="Andrzejewski T.M."/>
            <person name="Davidsen T.M."/>
            <person name="Wayne K.J."/>
            <person name="Tettelin H."/>
            <person name="Glass J.I."/>
            <person name="Rusch D."/>
            <person name="Podicherti R."/>
            <person name="Tsui H.-C.T."/>
            <person name="Winkler M.E."/>
        </authorList>
    </citation>
    <scope>NUCLEOTIDE SEQUENCE [LARGE SCALE GENOMIC DNA]</scope>
    <source>
        <strain evidence="12 13">BUT-10</strain>
    </source>
</reference>
<protein>
    <recommendedName>
        <fullName evidence="2 10">FAD:protein FMN transferase</fullName>
        <ecNumber evidence="1 10">2.7.1.180</ecNumber>
    </recommendedName>
    <alternativeName>
        <fullName evidence="8 10">Flavin transferase</fullName>
    </alternativeName>
</protein>
<sequence length="331" mass="34792">MRRVAIPTTLTPESTRPREGRRVALEGPTMGVAWTLQALVPPGVSDAAIATAVQASCDSVVAEMSTWEPASDLCRFNRAPAGTWSPAGAHLMTVLRAAAQVADESGGAFDPTIGDLVDAWGFGPPGPVARLPEPEASQSLAKATWRSIKLDEALGLIRQPGGVRLDLCGIAKGYGVDLAAQALRALGLRDFLIEIGGELRGEGVKGDGEPWWVEVERPPGASLPEEPLLVALHGLSIASSGDWRRAFTAGGRSYSHTIDPRAGAPVAGDIAAATVIHEDCMMADAYCTALIASADEAESFASRHDLAALIVRREARGFREHATPALERLLA</sequence>
<dbReference type="Pfam" id="PF02424">
    <property type="entry name" value="ApbE"/>
    <property type="match status" value="1"/>
</dbReference>
<evidence type="ECO:0000256" key="3">
    <source>
        <dbReference type="ARBA" id="ARBA00022630"/>
    </source>
</evidence>
<feature type="binding site" evidence="11">
    <location>
        <position position="284"/>
    </location>
    <ligand>
        <name>Mg(2+)</name>
        <dbReference type="ChEBI" id="CHEBI:18420"/>
    </ligand>
</feature>
<dbReference type="PIRSF" id="PIRSF006268">
    <property type="entry name" value="ApbE"/>
    <property type="match status" value="1"/>
</dbReference>
<keyword evidence="7 10" id="KW-0460">Magnesium</keyword>
<comment type="cofactor">
    <cofactor evidence="11">
        <name>Mg(2+)</name>
        <dbReference type="ChEBI" id="CHEBI:18420"/>
    </cofactor>
    <cofactor evidence="11">
        <name>Mn(2+)</name>
        <dbReference type="ChEBI" id="CHEBI:29035"/>
    </cofactor>
    <text evidence="11">Magnesium. Can also use manganese.</text>
</comment>
<evidence type="ECO:0000256" key="6">
    <source>
        <dbReference type="ARBA" id="ARBA00022827"/>
    </source>
</evidence>
<evidence type="ECO:0000256" key="4">
    <source>
        <dbReference type="ARBA" id="ARBA00022679"/>
    </source>
</evidence>
<dbReference type="AlphaFoldDB" id="A0A328BQ36"/>
<dbReference type="InterPro" id="IPR024932">
    <property type="entry name" value="ApbE"/>
</dbReference>
<evidence type="ECO:0000256" key="10">
    <source>
        <dbReference type="PIRNR" id="PIRNR006268"/>
    </source>
</evidence>
<feature type="binding site" evidence="11">
    <location>
        <position position="288"/>
    </location>
    <ligand>
        <name>Mg(2+)</name>
        <dbReference type="ChEBI" id="CHEBI:18420"/>
    </ligand>
</feature>
<keyword evidence="3 10" id="KW-0285">Flavoprotein</keyword>
<dbReference type="OrthoDB" id="9778595at2"/>
<dbReference type="Gene3D" id="3.10.520.10">
    <property type="entry name" value="ApbE-like domains"/>
    <property type="match status" value="1"/>
</dbReference>
<dbReference type="GO" id="GO:0046872">
    <property type="term" value="F:metal ion binding"/>
    <property type="evidence" value="ECO:0007669"/>
    <property type="project" value="UniProtKB-UniRule"/>
</dbReference>
<evidence type="ECO:0000256" key="7">
    <source>
        <dbReference type="ARBA" id="ARBA00022842"/>
    </source>
</evidence>
<dbReference type="PANTHER" id="PTHR30040:SF2">
    <property type="entry name" value="FAD:PROTEIN FMN TRANSFERASE"/>
    <property type="match status" value="1"/>
</dbReference>
<proteinExistence type="inferred from homology"/>
<evidence type="ECO:0000256" key="11">
    <source>
        <dbReference type="PIRSR" id="PIRSR006268-2"/>
    </source>
</evidence>
<evidence type="ECO:0000256" key="8">
    <source>
        <dbReference type="ARBA" id="ARBA00031306"/>
    </source>
</evidence>
<evidence type="ECO:0000256" key="2">
    <source>
        <dbReference type="ARBA" id="ARBA00016337"/>
    </source>
</evidence>
<evidence type="ECO:0000256" key="5">
    <source>
        <dbReference type="ARBA" id="ARBA00022723"/>
    </source>
</evidence>
<comment type="caution">
    <text evidence="12">The sequence shown here is derived from an EMBL/GenBank/DDBJ whole genome shotgun (WGS) entry which is preliminary data.</text>
</comment>